<evidence type="ECO:0000313" key="3">
    <source>
        <dbReference type="Proteomes" id="UP000653454"/>
    </source>
</evidence>
<name>A0A8S4EF36_PLUXY</name>
<gene>
    <name evidence="2" type="ORF">PLXY2_LOCUS5574</name>
</gene>
<dbReference type="Proteomes" id="UP000653454">
    <property type="component" value="Unassembled WGS sequence"/>
</dbReference>
<dbReference type="AlphaFoldDB" id="A0A8S4EF36"/>
<reference evidence="2" key="1">
    <citation type="submission" date="2020-11" db="EMBL/GenBank/DDBJ databases">
        <authorList>
            <person name="Whiteford S."/>
        </authorList>
    </citation>
    <scope>NUCLEOTIDE SEQUENCE</scope>
</reference>
<feature type="region of interest" description="Disordered" evidence="1">
    <location>
        <begin position="88"/>
        <end position="107"/>
    </location>
</feature>
<feature type="compositionally biased region" description="Low complexity" evidence="1">
    <location>
        <begin position="1"/>
        <end position="14"/>
    </location>
</feature>
<evidence type="ECO:0000256" key="1">
    <source>
        <dbReference type="SAM" id="MobiDB-lite"/>
    </source>
</evidence>
<protein>
    <submittedName>
        <fullName evidence="2">(diamondback moth) hypothetical protein</fullName>
    </submittedName>
</protein>
<accession>A0A8S4EF36</accession>
<organism evidence="2 3">
    <name type="scientific">Plutella xylostella</name>
    <name type="common">Diamondback moth</name>
    <name type="synonym">Plutella maculipennis</name>
    <dbReference type="NCBI Taxonomy" id="51655"/>
    <lineage>
        <taxon>Eukaryota</taxon>
        <taxon>Metazoa</taxon>
        <taxon>Ecdysozoa</taxon>
        <taxon>Arthropoda</taxon>
        <taxon>Hexapoda</taxon>
        <taxon>Insecta</taxon>
        <taxon>Pterygota</taxon>
        <taxon>Neoptera</taxon>
        <taxon>Endopterygota</taxon>
        <taxon>Lepidoptera</taxon>
        <taxon>Glossata</taxon>
        <taxon>Ditrysia</taxon>
        <taxon>Yponomeutoidea</taxon>
        <taxon>Plutellidae</taxon>
        <taxon>Plutella</taxon>
    </lineage>
</organism>
<keyword evidence="3" id="KW-1185">Reference proteome</keyword>
<proteinExistence type="predicted"/>
<dbReference type="EMBL" id="CAJHNJ030000016">
    <property type="protein sequence ID" value="CAG9114550.1"/>
    <property type="molecule type" value="Genomic_DNA"/>
</dbReference>
<evidence type="ECO:0000313" key="2">
    <source>
        <dbReference type="EMBL" id="CAG9114550.1"/>
    </source>
</evidence>
<feature type="region of interest" description="Disordered" evidence="1">
    <location>
        <begin position="1"/>
        <end position="29"/>
    </location>
</feature>
<comment type="caution">
    <text evidence="2">The sequence shown here is derived from an EMBL/GenBank/DDBJ whole genome shotgun (WGS) entry which is preliminary data.</text>
</comment>
<sequence length="148" mass="16101">MSTTQPSPTNTSPKPQHPTNIEQKKPLEPQQCAVEPEIMGKRVAGVGNMVQAPRDSCPAGRQPDAEGVSFAQKMSENDRIDFPEEVKEVKSNSVEEPAPDAQDSKIVVVEQSRPAGLPQIAMRNMIQAPGNCPPGYMMDAEGKCREVF</sequence>